<feature type="domain" description="Response regulatory" evidence="3">
    <location>
        <begin position="6"/>
        <end position="120"/>
    </location>
</feature>
<name>A0A5B8YJZ7_9FLAO</name>
<dbReference type="PANTHER" id="PTHR44591:SF3">
    <property type="entry name" value="RESPONSE REGULATORY DOMAIN-CONTAINING PROTEIN"/>
    <property type="match status" value="1"/>
</dbReference>
<reference evidence="4 5" key="1">
    <citation type="submission" date="2019-08" db="EMBL/GenBank/DDBJ databases">
        <title>Antarcticibacterium arcticum sp. nov., a bacterium isolated from marine sediment of the Canadian Beaufort Sea.</title>
        <authorList>
            <person name="Lee Y.M."/>
            <person name="Baek K."/>
            <person name="Lee D.-H."/>
            <person name="Shin S.C."/>
            <person name="Jin Y.K."/>
            <person name="Park Y."/>
        </authorList>
    </citation>
    <scope>NUCLEOTIDE SEQUENCE [LARGE SCALE GENOMIC DNA]</scope>
    <source>
        <strain evidence="4 5">PAMC 28998</strain>
    </source>
</reference>
<dbReference type="Gene3D" id="3.40.50.2300">
    <property type="match status" value="1"/>
</dbReference>
<protein>
    <submittedName>
        <fullName evidence="4">Response regulator</fullName>
    </submittedName>
</protein>
<keyword evidence="1 2" id="KW-0597">Phosphoprotein</keyword>
<keyword evidence="5" id="KW-1185">Reference proteome</keyword>
<dbReference type="SMART" id="SM00448">
    <property type="entry name" value="REC"/>
    <property type="match status" value="1"/>
</dbReference>
<dbReference type="AlphaFoldDB" id="A0A5B8YJZ7"/>
<dbReference type="SUPFAM" id="SSF52172">
    <property type="entry name" value="CheY-like"/>
    <property type="match status" value="1"/>
</dbReference>
<dbReference type="InterPro" id="IPR001789">
    <property type="entry name" value="Sig_transdc_resp-reg_receiver"/>
</dbReference>
<dbReference type="EMBL" id="CP042476">
    <property type="protein sequence ID" value="QED37975.1"/>
    <property type="molecule type" value="Genomic_DNA"/>
</dbReference>
<evidence type="ECO:0000313" key="4">
    <source>
        <dbReference type="EMBL" id="QED37975.1"/>
    </source>
</evidence>
<feature type="modified residue" description="4-aspartylphosphate" evidence="2">
    <location>
        <position position="55"/>
    </location>
</feature>
<dbReference type="PANTHER" id="PTHR44591">
    <property type="entry name" value="STRESS RESPONSE REGULATOR PROTEIN 1"/>
    <property type="match status" value="1"/>
</dbReference>
<evidence type="ECO:0000256" key="1">
    <source>
        <dbReference type="ARBA" id="ARBA00022553"/>
    </source>
</evidence>
<dbReference type="OrthoDB" id="9789181at2"/>
<dbReference type="RefSeq" id="WP_146834162.1">
    <property type="nucleotide sequence ID" value="NZ_CP042476.1"/>
</dbReference>
<accession>A0A5B8YJZ7</accession>
<dbReference type="KEGG" id="anp:FK178_09660"/>
<dbReference type="Pfam" id="PF00072">
    <property type="entry name" value="Response_reg"/>
    <property type="match status" value="1"/>
</dbReference>
<dbReference type="InterPro" id="IPR011006">
    <property type="entry name" value="CheY-like_superfamily"/>
</dbReference>
<dbReference type="PROSITE" id="PS50110">
    <property type="entry name" value="RESPONSE_REGULATORY"/>
    <property type="match status" value="1"/>
</dbReference>
<sequence>MTKNKKILVVDDDSGIGEMLKTLLEFYGYQVEVTEKPFEAEDLIVKHNIDLVLLDMLISGVNGTDVCARIRKNEATAEIPVIMMSALHDAGEKCKKAGANDFVAKPFEMDLLIGKIEEVFQDEKYLS</sequence>
<gene>
    <name evidence="4" type="ORF">FK178_09660</name>
</gene>
<organism evidence="4 5">
    <name type="scientific">Antarcticibacterium arcticum</name>
    <dbReference type="NCBI Taxonomy" id="2585771"/>
    <lineage>
        <taxon>Bacteria</taxon>
        <taxon>Pseudomonadati</taxon>
        <taxon>Bacteroidota</taxon>
        <taxon>Flavobacteriia</taxon>
        <taxon>Flavobacteriales</taxon>
        <taxon>Flavobacteriaceae</taxon>
        <taxon>Antarcticibacterium</taxon>
    </lineage>
</organism>
<dbReference type="GO" id="GO:0000160">
    <property type="term" value="P:phosphorelay signal transduction system"/>
    <property type="evidence" value="ECO:0007669"/>
    <property type="project" value="InterPro"/>
</dbReference>
<evidence type="ECO:0000313" key="5">
    <source>
        <dbReference type="Proteomes" id="UP000321954"/>
    </source>
</evidence>
<dbReference type="InterPro" id="IPR050595">
    <property type="entry name" value="Bact_response_regulator"/>
</dbReference>
<evidence type="ECO:0000259" key="3">
    <source>
        <dbReference type="PROSITE" id="PS50110"/>
    </source>
</evidence>
<evidence type="ECO:0000256" key="2">
    <source>
        <dbReference type="PROSITE-ProRule" id="PRU00169"/>
    </source>
</evidence>
<proteinExistence type="predicted"/>
<dbReference type="Proteomes" id="UP000321954">
    <property type="component" value="Chromosome"/>
</dbReference>